<keyword evidence="10" id="KW-1185">Reference proteome</keyword>
<evidence type="ECO:0008006" key="11">
    <source>
        <dbReference type="Google" id="ProtNLM"/>
    </source>
</evidence>
<dbReference type="AlphaFoldDB" id="S3DMC8"/>
<evidence type="ECO:0000313" key="9">
    <source>
        <dbReference type="EMBL" id="EPE27673.1"/>
    </source>
</evidence>
<evidence type="ECO:0000259" key="8">
    <source>
        <dbReference type="Pfam" id="PF17171"/>
    </source>
</evidence>
<dbReference type="PANTHER" id="PTHR12289">
    <property type="entry name" value="METAXIN RELATED"/>
    <property type="match status" value="1"/>
</dbReference>
<dbReference type="GO" id="GO:0015031">
    <property type="term" value="P:protein transport"/>
    <property type="evidence" value="ECO:0007669"/>
    <property type="project" value="UniProtKB-KW"/>
</dbReference>
<feature type="domain" description="Metaxin glutathione S-transferase" evidence="8">
    <location>
        <begin position="217"/>
        <end position="271"/>
    </location>
</feature>
<evidence type="ECO:0000256" key="2">
    <source>
        <dbReference type="ARBA" id="ARBA00022448"/>
    </source>
</evidence>
<evidence type="ECO:0000256" key="1">
    <source>
        <dbReference type="ARBA" id="ARBA00004294"/>
    </source>
</evidence>
<dbReference type="PANTHER" id="PTHR12289:SF41">
    <property type="entry name" value="FAILED AXON CONNECTIONS-RELATED"/>
    <property type="match status" value="1"/>
</dbReference>
<keyword evidence="2" id="KW-0813">Transport</keyword>
<dbReference type="eggNOG" id="KOG3028">
    <property type="taxonomic scope" value="Eukaryota"/>
</dbReference>
<dbReference type="CDD" id="cd03078">
    <property type="entry name" value="GST_N_Metaxin1_like"/>
    <property type="match status" value="1"/>
</dbReference>
<evidence type="ECO:0000256" key="6">
    <source>
        <dbReference type="ARBA" id="ARBA00023136"/>
    </source>
</evidence>
<dbReference type="InterPro" id="IPR033468">
    <property type="entry name" value="Metaxin_GST"/>
</dbReference>
<evidence type="ECO:0000256" key="5">
    <source>
        <dbReference type="ARBA" id="ARBA00023128"/>
    </source>
</evidence>
<dbReference type="STRING" id="1116229.S3DMC8"/>
<protein>
    <recommendedName>
        <fullName evidence="11">Metaxin-like protein</fullName>
    </recommendedName>
</protein>
<reference evidence="9 10" key="1">
    <citation type="journal article" date="2013" name="BMC Genomics">
        <title>Genomics-driven discovery of the pneumocandin biosynthetic gene cluster in the fungus Glarea lozoyensis.</title>
        <authorList>
            <person name="Chen L."/>
            <person name="Yue Q."/>
            <person name="Zhang X."/>
            <person name="Xiang M."/>
            <person name="Wang C."/>
            <person name="Li S."/>
            <person name="Che Y."/>
            <person name="Ortiz-Lopez F.J."/>
            <person name="Bills G.F."/>
            <person name="Liu X."/>
            <person name="An Z."/>
        </authorList>
    </citation>
    <scope>NUCLEOTIDE SEQUENCE [LARGE SCALE GENOMIC DNA]</scope>
    <source>
        <strain evidence="10">ATCC 20868 / MF5171</strain>
    </source>
</reference>
<dbReference type="Pfam" id="PF17171">
    <property type="entry name" value="GST_C_6"/>
    <property type="match status" value="1"/>
</dbReference>
<dbReference type="OMA" id="GYMVHVG"/>
<keyword evidence="5" id="KW-0496">Mitochondrion</keyword>
<comment type="subcellular location">
    <subcellularLocation>
        <location evidence="1">Mitochondrion outer membrane</location>
    </subcellularLocation>
</comment>
<evidence type="ECO:0000259" key="7">
    <source>
        <dbReference type="Pfam" id="PF10568"/>
    </source>
</evidence>
<dbReference type="HOGENOM" id="CLU_032751_0_0_1"/>
<dbReference type="Pfam" id="PF10568">
    <property type="entry name" value="Tom37"/>
    <property type="match status" value="1"/>
</dbReference>
<dbReference type="Proteomes" id="UP000016922">
    <property type="component" value="Unassembled WGS sequence"/>
</dbReference>
<dbReference type="GO" id="GO:0007005">
    <property type="term" value="P:mitochondrion organization"/>
    <property type="evidence" value="ECO:0007669"/>
    <property type="project" value="TreeGrafter"/>
</dbReference>
<accession>S3DMC8</accession>
<sequence length="454" mass="49013">MVLELHVWGPGFSLASIDPHCLAAIAYLQQAVPRGKWTLVATGDPSLSPTNELPALRNGDIWIGGFRNIFHYLAQFSSGEWVLDAGLPEQEGADCIAFSSFVESHGQPLIDLSLYVSSENFTSSTRPLYNTIQSFPLPYLTPPAIRAAAKERTAHLGLSALDIDNDGPETYEQSIIPQSLRKPKTTLSSLLAASPETGAQIKLDALAGDFFEPLKALKGDKQFLVSDTSFSSLDCLALGYLSLMLVPELPQPWLARAMRRKYPDLCTWVENLSNLVFGGPVDADDAFLTTRDEFTPSKGGKSSLPWVAPHNGGMVGVGSVFLSSIADSIPVVGQLRRNTRMRQHGGKTHASELESSSWRSISTVSGLVASVGLLIGYMFQQGFITLPAGDSEGYQNTTSGFTDFGDAGEILGIYPVRVDTEIQRQDAVENHGMPIAEVDVEFSSGGTKVTERVA</sequence>
<organism evidence="9 10">
    <name type="scientific">Glarea lozoyensis (strain ATCC 20868 / MF5171)</name>
    <dbReference type="NCBI Taxonomy" id="1116229"/>
    <lineage>
        <taxon>Eukaryota</taxon>
        <taxon>Fungi</taxon>
        <taxon>Dikarya</taxon>
        <taxon>Ascomycota</taxon>
        <taxon>Pezizomycotina</taxon>
        <taxon>Leotiomycetes</taxon>
        <taxon>Helotiales</taxon>
        <taxon>Helotiaceae</taxon>
        <taxon>Glarea</taxon>
    </lineage>
</organism>
<proteinExistence type="predicted"/>
<gene>
    <name evidence="9" type="ORF">GLAREA_04464</name>
</gene>
<dbReference type="KEGG" id="glz:GLAREA_04464"/>
<dbReference type="GO" id="GO:0001401">
    <property type="term" value="C:SAM complex"/>
    <property type="evidence" value="ECO:0007669"/>
    <property type="project" value="InterPro"/>
</dbReference>
<evidence type="ECO:0000313" key="10">
    <source>
        <dbReference type="Proteomes" id="UP000016922"/>
    </source>
</evidence>
<dbReference type="InterPro" id="IPR019564">
    <property type="entry name" value="Sam37/metaxin_N"/>
</dbReference>
<dbReference type="OrthoDB" id="5835136at2759"/>
<keyword evidence="3" id="KW-1000">Mitochondrion outer membrane</keyword>
<dbReference type="RefSeq" id="XP_008085032.1">
    <property type="nucleotide sequence ID" value="XM_008086841.1"/>
</dbReference>
<keyword evidence="6" id="KW-0472">Membrane</keyword>
<evidence type="ECO:0000256" key="4">
    <source>
        <dbReference type="ARBA" id="ARBA00022927"/>
    </source>
</evidence>
<feature type="domain" description="Mitochondrial outer membrane transport complex Sam37/metaxin N-terminal" evidence="7">
    <location>
        <begin position="21"/>
        <end position="146"/>
    </location>
</feature>
<dbReference type="GeneID" id="19463519"/>
<keyword evidence="4" id="KW-0653">Protein transport</keyword>
<dbReference type="EMBL" id="KE145369">
    <property type="protein sequence ID" value="EPE27673.1"/>
    <property type="molecule type" value="Genomic_DNA"/>
</dbReference>
<dbReference type="InterPro" id="IPR050931">
    <property type="entry name" value="Mito_Protein_Transport_Metaxin"/>
</dbReference>
<evidence type="ECO:0000256" key="3">
    <source>
        <dbReference type="ARBA" id="ARBA00022787"/>
    </source>
</evidence>
<name>S3DMC8_GLAL2</name>